<dbReference type="STRING" id="1157962.A0A250WRE4"/>
<dbReference type="InterPro" id="IPR013783">
    <property type="entry name" value="Ig-like_fold"/>
</dbReference>
<dbReference type="SMART" id="SM00060">
    <property type="entry name" value="FN3"/>
    <property type="match status" value="2"/>
</dbReference>
<name>A0A250WRE4_9CHLO</name>
<feature type="domain" description="Fibronectin type-III" evidence="1">
    <location>
        <begin position="85"/>
        <end position="184"/>
    </location>
</feature>
<dbReference type="Proteomes" id="UP000232323">
    <property type="component" value="Unassembled WGS sequence"/>
</dbReference>
<dbReference type="OrthoDB" id="546985at2759"/>
<evidence type="ECO:0000313" key="3">
    <source>
        <dbReference type="Proteomes" id="UP000232323"/>
    </source>
</evidence>
<dbReference type="Gene3D" id="2.60.40.10">
    <property type="entry name" value="Immunoglobulins"/>
    <property type="match status" value="2"/>
</dbReference>
<dbReference type="PROSITE" id="PS50853">
    <property type="entry name" value="FN3"/>
    <property type="match status" value="2"/>
</dbReference>
<dbReference type="AlphaFoldDB" id="A0A250WRE4"/>
<evidence type="ECO:0000259" key="1">
    <source>
        <dbReference type="PROSITE" id="PS50853"/>
    </source>
</evidence>
<organism evidence="2 3">
    <name type="scientific">Chlamydomonas eustigma</name>
    <dbReference type="NCBI Taxonomy" id="1157962"/>
    <lineage>
        <taxon>Eukaryota</taxon>
        <taxon>Viridiplantae</taxon>
        <taxon>Chlorophyta</taxon>
        <taxon>core chlorophytes</taxon>
        <taxon>Chlorophyceae</taxon>
        <taxon>CS clade</taxon>
        <taxon>Chlamydomonadales</taxon>
        <taxon>Chlamydomonadaceae</taxon>
        <taxon>Chlamydomonas</taxon>
    </lineage>
</organism>
<dbReference type="InterPro" id="IPR003961">
    <property type="entry name" value="FN3_dom"/>
</dbReference>
<accession>A0A250WRE4</accession>
<gene>
    <name evidence="2" type="ORF">CEUSTIGMA_g836.t1</name>
</gene>
<reference evidence="2 3" key="1">
    <citation type="submission" date="2017-08" db="EMBL/GenBank/DDBJ databases">
        <title>Acidophilic green algal genome provides insights into adaptation to an acidic environment.</title>
        <authorList>
            <person name="Hirooka S."/>
            <person name="Hirose Y."/>
            <person name="Kanesaki Y."/>
            <person name="Higuchi S."/>
            <person name="Fujiwara T."/>
            <person name="Onuma R."/>
            <person name="Era A."/>
            <person name="Ohbayashi R."/>
            <person name="Uzuka A."/>
            <person name="Nozaki H."/>
            <person name="Yoshikawa H."/>
            <person name="Miyagishima S.Y."/>
        </authorList>
    </citation>
    <scope>NUCLEOTIDE SEQUENCE [LARGE SCALE GENOMIC DNA]</scope>
    <source>
        <strain evidence="2 3">NIES-2499</strain>
    </source>
</reference>
<comment type="caution">
    <text evidence="2">The sequence shown here is derived from an EMBL/GenBank/DDBJ whole genome shotgun (WGS) entry which is preliminary data.</text>
</comment>
<dbReference type="InterPro" id="IPR036116">
    <property type="entry name" value="FN3_sf"/>
</dbReference>
<keyword evidence="3" id="KW-1185">Reference proteome</keyword>
<proteinExistence type="predicted"/>
<dbReference type="SUPFAM" id="SSF49265">
    <property type="entry name" value="Fibronectin type III"/>
    <property type="match status" value="2"/>
</dbReference>
<dbReference type="Pfam" id="PF00041">
    <property type="entry name" value="fn3"/>
    <property type="match status" value="1"/>
</dbReference>
<feature type="domain" description="Fibronectin type-III" evidence="1">
    <location>
        <begin position="187"/>
        <end position="286"/>
    </location>
</feature>
<protein>
    <recommendedName>
        <fullName evidence="1">Fibronectin type-III domain-containing protein</fullName>
    </recommendedName>
</protein>
<dbReference type="EMBL" id="BEGY01000003">
    <property type="protein sequence ID" value="GAX73383.1"/>
    <property type="molecule type" value="Genomic_DNA"/>
</dbReference>
<evidence type="ECO:0000313" key="2">
    <source>
        <dbReference type="EMBL" id="GAX73383.1"/>
    </source>
</evidence>
<sequence length="553" mass="56243">MKPVCLVFYLCVQVYLFAKRSPWIMALPSNASSGQLVTFPFGQALSGKNEIINNSPVIQNDTSSSPKPAQIPASATRMTCSSLLPPGPPQNVTILQRNSLLLLNWDPPAHDSCVDVYVINLFLTTNGSVSKLPLVMSSTRDNHTSISGLKNGQQYLVTIQAYSSKFHNGGNVSVLATPTTTCNKSLTPGIPIGLNVQTGDRSAALCWNGVDNDACVDSYSVTAEPASLVGFRNSVNGHISTGACQNVTGLTNGLLYQFTVTASNAAKGPGPAASTDAKVGISTPAQQGWTCQSVNGCRPGSASFCEVSGCQAVSSMGGCEGPFMADVDSSTKQVTQWCGQVCTCDISMASIYGRPFSWGYQTLNVLFGGAQPGSSSPPLINQIAQSYSSTNPFLSNLIGTLGSSNGVTSSTGGGTPVITSLLSTAVSNNGGVSSLQSALGGAGRTPLLPVALNSFQGAVQGAVAGPPIGLGGGAASGLFPGSAAIGKVASAVSSTVAQNTASRAANEISSSEQAAGKVASAVTTQLVTQTVSGLIQEVSSKLSNGFNQLTSAG</sequence>
<dbReference type="CDD" id="cd00063">
    <property type="entry name" value="FN3"/>
    <property type="match status" value="2"/>
</dbReference>